<accession>A0ABV0A796</accession>
<organism evidence="2 3">
    <name type="scientific">Mariniflexile soesokkakense</name>
    <dbReference type="NCBI Taxonomy" id="1343160"/>
    <lineage>
        <taxon>Bacteria</taxon>
        <taxon>Pseudomonadati</taxon>
        <taxon>Bacteroidota</taxon>
        <taxon>Flavobacteriia</taxon>
        <taxon>Flavobacteriales</taxon>
        <taxon>Flavobacteriaceae</taxon>
        <taxon>Mariniflexile</taxon>
    </lineage>
</organism>
<dbReference type="Proteomes" id="UP001416393">
    <property type="component" value="Unassembled WGS sequence"/>
</dbReference>
<evidence type="ECO:0000256" key="1">
    <source>
        <dbReference type="SAM" id="SignalP"/>
    </source>
</evidence>
<evidence type="ECO:0000313" key="2">
    <source>
        <dbReference type="EMBL" id="MEN3322331.1"/>
    </source>
</evidence>
<keyword evidence="3" id="KW-1185">Reference proteome</keyword>
<dbReference type="RefSeq" id="WP_379884003.1">
    <property type="nucleotide sequence ID" value="NZ_JBHSDE010000001.1"/>
</dbReference>
<feature type="signal peptide" evidence="1">
    <location>
        <begin position="1"/>
        <end position="19"/>
    </location>
</feature>
<comment type="caution">
    <text evidence="2">The sequence shown here is derived from an EMBL/GenBank/DDBJ whole genome shotgun (WGS) entry which is preliminary data.</text>
</comment>
<protein>
    <submittedName>
        <fullName evidence="2">Uncharacterized protein</fullName>
    </submittedName>
</protein>
<proteinExistence type="predicted"/>
<dbReference type="EMBL" id="JAZHYP010000001">
    <property type="protein sequence ID" value="MEN3322331.1"/>
    <property type="molecule type" value="Genomic_DNA"/>
</dbReference>
<name>A0ABV0A796_9FLAO</name>
<keyword evidence="1" id="KW-0732">Signal</keyword>
<feature type="chain" id="PRO_5045374162" evidence="1">
    <location>
        <begin position="20"/>
        <end position="262"/>
    </location>
</feature>
<evidence type="ECO:0000313" key="3">
    <source>
        <dbReference type="Proteomes" id="UP001416393"/>
    </source>
</evidence>
<reference evidence="2 3" key="1">
    <citation type="submission" date="2024-01" db="EMBL/GenBank/DDBJ databases">
        <title>Mariniflexile litorale sp. nov., isolated from the shallow sediments of the Sea of Japan.</title>
        <authorList>
            <person name="Romanenko L."/>
            <person name="Bystritskaya E."/>
            <person name="Isaeva M."/>
        </authorList>
    </citation>
    <scope>NUCLEOTIDE SEQUENCE [LARGE SCALE GENOMIC DNA]</scope>
    <source>
        <strain evidence="2 3">KCTC 32427</strain>
    </source>
</reference>
<sequence>MKLLIWTLLLFTNITIAQSNEKFLTDFLLKSELNSENILDNYNHFYFSNIWTKTENNSIFGIIGKEHQRIQIKLISIKKNSNNPNQYFVFGKSCVKGTICDFKGIITLTEIKEVKELHFGIDDEYADKGIKSQGILIADYEFKENSEQKHSGIFKGKLYSKWYLNSKNQIEYDNIENISDGYTNNAFVGVWKSYTSEKEKICNWADYRVPNTNRDFDIGAGEFSVSEKYWDKGWLDIALKNQVSNHAIKKNKEKEKTKEWWE</sequence>
<gene>
    <name evidence="2" type="ORF">VP395_01200</name>
</gene>